<evidence type="ECO:0000313" key="1">
    <source>
        <dbReference type="EMBL" id="PRY53311.1"/>
    </source>
</evidence>
<gene>
    <name evidence="1" type="ORF">B0I27_104321</name>
</gene>
<sequence length="171" mass="19457">MFRAEVTPKRFLSAIFAKPKSLVASTTDRMKPINKIHTTNYFDTFIEVADDCKVSAGRIPEVKNDKKTVASMQFELLSKNPYKYTSDDVLFQVFAEKNEVTESDYKSAREHFFSKGQPCFRASPLTKQFGWGVHCDKNGKVALCGMETDKYKSFVADPTIKKVKAMRTSKK</sequence>
<proteinExistence type="predicted"/>
<dbReference type="Proteomes" id="UP000238034">
    <property type="component" value="Unassembled WGS sequence"/>
</dbReference>
<protein>
    <submittedName>
        <fullName evidence="1">Uncharacterized protein</fullName>
    </submittedName>
</protein>
<evidence type="ECO:0000313" key="2">
    <source>
        <dbReference type="Proteomes" id="UP000238034"/>
    </source>
</evidence>
<name>A0A2T0U5X4_9SPHI</name>
<organism evidence="1 2">
    <name type="scientific">Arcticibacter pallidicorallinus</name>
    <dbReference type="NCBI Taxonomy" id="1259464"/>
    <lineage>
        <taxon>Bacteria</taxon>
        <taxon>Pseudomonadati</taxon>
        <taxon>Bacteroidota</taxon>
        <taxon>Sphingobacteriia</taxon>
        <taxon>Sphingobacteriales</taxon>
        <taxon>Sphingobacteriaceae</taxon>
        <taxon>Arcticibacter</taxon>
    </lineage>
</organism>
<dbReference type="Pfam" id="PF19654">
    <property type="entry name" value="DUF6157"/>
    <property type="match status" value="1"/>
</dbReference>
<dbReference type="InterPro" id="IPR046155">
    <property type="entry name" value="DUF6157"/>
</dbReference>
<accession>A0A2T0U5X4</accession>
<comment type="caution">
    <text evidence="1">The sequence shown here is derived from an EMBL/GenBank/DDBJ whole genome shotgun (WGS) entry which is preliminary data.</text>
</comment>
<dbReference type="EMBL" id="PVTH01000004">
    <property type="protein sequence ID" value="PRY53311.1"/>
    <property type="molecule type" value="Genomic_DNA"/>
</dbReference>
<reference evidence="1 2" key="1">
    <citation type="submission" date="2018-03" db="EMBL/GenBank/DDBJ databases">
        <title>Genomic Encyclopedia of Type Strains, Phase III (KMG-III): the genomes of soil and plant-associated and newly described type strains.</title>
        <authorList>
            <person name="Whitman W."/>
        </authorList>
    </citation>
    <scope>NUCLEOTIDE SEQUENCE [LARGE SCALE GENOMIC DNA]</scope>
    <source>
        <strain evidence="1 2">CGMCC 1.9313</strain>
    </source>
</reference>
<keyword evidence="2" id="KW-1185">Reference proteome</keyword>
<dbReference type="AlphaFoldDB" id="A0A2T0U5X4"/>